<name>A0AAN7YD35_9EURO</name>
<evidence type="ECO:0000256" key="1">
    <source>
        <dbReference type="SAM" id="MobiDB-lite"/>
    </source>
</evidence>
<dbReference type="GO" id="GO:0005886">
    <property type="term" value="C:plasma membrane"/>
    <property type="evidence" value="ECO:0007669"/>
    <property type="project" value="TreeGrafter"/>
</dbReference>
<feature type="compositionally biased region" description="Acidic residues" evidence="1">
    <location>
        <begin position="349"/>
        <end position="365"/>
    </location>
</feature>
<feature type="region of interest" description="Disordered" evidence="1">
    <location>
        <begin position="146"/>
        <end position="175"/>
    </location>
</feature>
<dbReference type="EMBL" id="JAVRRJ010000002">
    <property type="protein sequence ID" value="KAK5089010.1"/>
    <property type="molecule type" value="Genomic_DNA"/>
</dbReference>
<feature type="compositionally biased region" description="Basic and acidic residues" evidence="1">
    <location>
        <begin position="227"/>
        <end position="239"/>
    </location>
</feature>
<evidence type="ECO:0000313" key="2">
    <source>
        <dbReference type="EMBL" id="KAK5089010.1"/>
    </source>
</evidence>
<dbReference type="GO" id="GO:0012506">
    <property type="term" value="C:vesicle membrane"/>
    <property type="evidence" value="ECO:0007669"/>
    <property type="project" value="TreeGrafter"/>
</dbReference>
<feature type="region of interest" description="Disordered" evidence="1">
    <location>
        <begin position="1"/>
        <end position="127"/>
    </location>
</feature>
<feature type="compositionally biased region" description="Basic and acidic residues" evidence="1">
    <location>
        <begin position="246"/>
        <end position="270"/>
    </location>
</feature>
<feature type="region of interest" description="Disordered" evidence="1">
    <location>
        <begin position="330"/>
        <end position="402"/>
    </location>
</feature>
<comment type="caution">
    <text evidence="2">The sequence shown here is derived from an EMBL/GenBank/DDBJ whole genome shotgun (WGS) entry which is preliminary data.</text>
</comment>
<sequence length="767" mass="84903">MFSNLHAPRGDRARSKSPGGRTARASNDHFAAAGDDRRHRKPSRSKYSESESEGDDYPEPPQYEDRTPDAYNARSDKENLRRQKEENEYEYSKKGGNKYAASGIEDVKTAGSRKGRDPYADYAGTPQYARGNGTAFTNGDSLQYAAFPGTGTIPGGFPGQSVKPPPSPQPRPIGTRYEDVGKVRYAQIDPNSIQYNYNNGTRQPSYAKAYDGTANPTRPPGTAQRKAYNDDNYATREPVRPAGSRHGTDERVKTLGESGRRQSYHRERSKSPAPGNPAGFSTEQLRKSLGRLSTSGVSGANLGVAGASLAGGSRPPASPLLEAYKGTYQTISPLPSPLTAASGRRDEEAMSDFDLSDSDDSDEEISQQIKALKRERQGIAGRNGRSPKTSDSRLETGGSKARRLSSNAMAVAIRPEKKKAVSFYNPDKDAEKIAEALKGNHRTPDVKPLLKILPWLTTDEITTLKTAYKNFAKINGQGINLSKHIKARFPGGNLGKVLYATSLGRYEGDAYWANCFYQSGASRRELLIESLCGHSNETIHQIKDVFKDKRYDDDLEKCMKAELKADKFRFAILLALEERRQPEGLGINMRDVHEDGEDLRDALAGAGGETAMIKIIMTKSDDHLREVMRYYEKSYKRNFARDMISKSQNLVGEVLAHIINGALNRPMRDAMLLHQAIEEFAPPAQYGRSPSPTASKPSAGRAELLISRVVRLHWDSRHLEKVKRAYEERYRETVVNAIRRDVQGGMKTDDGKAWAAFCMDLIRSSEA</sequence>
<proteinExistence type="predicted"/>
<protein>
    <recommendedName>
        <fullName evidence="4">Annexin</fullName>
    </recommendedName>
</protein>
<dbReference type="Proteomes" id="UP001309876">
    <property type="component" value="Unassembled WGS sequence"/>
</dbReference>
<dbReference type="SUPFAM" id="SSF47874">
    <property type="entry name" value="Annexin"/>
    <property type="match status" value="1"/>
</dbReference>
<reference evidence="2 3" key="1">
    <citation type="submission" date="2023-08" db="EMBL/GenBank/DDBJ databases">
        <title>Black Yeasts Isolated from many extreme environments.</title>
        <authorList>
            <person name="Coleine C."/>
            <person name="Stajich J.E."/>
            <person name="Selbmann L."/>
        </authorList>
    </citation>
    <scope>NUCLEOTIDE SEQUENCE [LARGE SCALE GENOMIC DNA]</scope>
    <source>
        <strain evidence="2 3">CCFEE 5910</strain>
    </source>
</reference>
<dbReference type="AlphaFoldDB" id="A0AAN7YD35"/>
<dbReference type="Gene3D" id="1.10.220.10">
    <property type="entry name" value="Annexin"/>
    <property type="match status" value="3"/>
</dbReference>
<accession>A0AAN7YD35</accession>
<evidence type="ECO:0000313" key="3">
    <source>
        <dbReference type="Proteomes" id="UP001309876"/>
    </source>
</evidence>
<organism evidence="2 3">
    <name type="scientific">Lithohypha guttulata</name>
    <dbReference type="NCBI Taxonomy" id="1690604"/>
    <lineage>
        <taxon>Eukaryota</taxon>
        <taxon>Fungi</taxon>
        <taxon>Dikarya</taxon>
        <taxon>Ascomycota</taxon>
        <taxon>Pezizomycotina</taxon>
        <taxon>Eurotiomycetes</taxon>
        <taxon>Chaetothyriomycetidae</taxon>
        <taxon>Chaetothyriales</taxon>
        <taxon>Trichomeriaceae</taxon>
        <taxon>Lithohypha</taxon>
    </lineage>
</organism>
<dbReference type="PANTHER" id="PTHR10502:SF107">
    <property type="entry name" value="ANNEXIN ANXC4 (AFU_ORTHOLOGUE AFUA_3G07020)"/>
    <property type="match status" value="1"/>
</dbReference>
<feature type="compositionally biased region" description="Basic and acidic residues" evidence="1">
    <location>
        <begin position="63"/>
        <end position="93"/>
    </location>
</feature>
<dbReference type="PANTHER" id="PTHR10502">
    <property type="entry name" value="ANNEXIN"/>
    <property type="match status" value="1"/>
</dbReference>
<feature type="region of interest" description="Disordered" evidence="1">
    <location>
        <begin position="191"/>
        <end position="282"/>
    </location>
</feature>
<dbReference type="GO" id="GO:0001786">
    <property type="term" value="F:phosphatidylserine binding"/>
    <property type="evidence" value="ECO:0007669"/>
    <property type="project" value="TreeGrafter"/>
</dbReference>
<dbReference type="GO" id="GO:0005634">
    <property type="term" value="C:nucleus"/>
    <property type="evidence" value="ECO:0007669"/>
    <property type="project" value="TreeGrafter"/>
</dbReference>
<keyword evidence="3" id="KW-1185">Reference proteome</keyword>
<dbReference type="GO" id="GO:0005737">
    <property type="term" value="C:cytoplasm"/>
    <property type="evidence" value="ECO:0007669"/>
    <property type="project" value="TreeGrafter"/>
</dbReference>
<evidence type="ECO:0008006" key="4">
    <source>
        <dbReference type="Google" id="ProtNLM"/>
    </source>
</evidence>
<gene>
    <name evidence="2" type="ORF">LTR05_003234</name>
</gene>
<dbReference type="InterPro" id="IPR037104">
    <property type="entry name" value="Annexin_sf"/>
</dbReference>
<dbReference type="GO" id="GO:0005509">
    <property type="term" value="F:calcium ion binding"/>
    <property type="evidence" value="ECO:0007669"/>
    <property type="project" value="InterPro"/>
</dbReference>
<dbReference type="GO" id="GO:0005544">
    <property type="term" value="F:calcium-dependent phospholipid binding"/>
    <property type="evidence" value="ECO:0007669"/>
    <property type="project" value="InterPro"/>
</dbReference>
<feature type="compositionally biased region" description="Polar residues" evidence="1">
    <location>
        <begin position="191"/>
        <end position="204"/>
    </location>
</feature>